<feature type="region of interest" description="Disordered" evidence="1">
    <location>
        <begin position="204"/>
        <end position="239"/>
    </location>
</feature>
<feature type="region of interest" description="Disordered" evidence="1">
    <location>
        <begin position="1"/>
        <end position="23"/>
    </location>
</feature>
<accession>A0A2Z7D5P8</accession>
<organism evidence="2 3">
    <name type="scientific">Dorcoceras hygrometricum</name>
    <dbReference type="NCBI Taxonomy" id="472368"/>
    <lineage>
        <taxon>Eukaryota</taxon>
        <taxon>Viridiplantae</taxon>
        <taxon>Streptophyta</taxon>
        <taxon>Embryophyta</taxon>
        <taxon>Tracheophyta</taxon>
        <taxon>Spermatophyta</taxon>
        <taxon>Magnoliopsida</taxon>
        <taxon>eudicotyledons</taxon>
        <taxon>Gunneridae</taxon>
        <taxon>Pentapetalae</taxon>
        <taxon>asterids</taxon>
        <taxon>lamiids</taxon>
        <taxon>Lamiales</taxon>
        <taxon>Gesneriaceae</taxon>
        <taxon>Didymocarpoideae</taxon>
        <taxon>Trichosporeae</taxon>
        <taxon>Loxocarpinae</taxon>
        <taxon>Dorcoceras</taxon>
    </lineage>
</organism>
<reference evidence="2 3" key="1">
    <citation type="journal article" date="2015" name="Proc. Natl. Acad. Sci. U.S.A.">
        <title>The resurrection genome of Boea hygrometrica: A blueprint for survival of dehydration.</title>
        <authorList>
            <person name="Xiao L."/>
            <person name="Yang G."/>
            <person name="Zhang L."/>
            <person name="Yang X."/>
            <person name="Zhao S."/>
            <person name="Ji Z."/>
            <person name="Zhou Q."/>
            <person name="Hu M."/>
            <person name="Wang Y."/>
            <person name="Chen M."/>
            <person name="Xu Y."/>
            <person name="Jin H."/>
            <person name="Xiao X."/>
            <person name="Hu G."/>
            <person name="Bao F."/>
            <person name="Hu Y."/>
            <person name="Wan P."/>
            <person name="Li L."/>
            <person name="Deng X."/>
            <person name="Kuang T."/>
            <person name="Xiang C."/>
            <person name="Zhu J.K."/>
            <person name="Oliver M.J."/>
            <person name="He Y."/>
        </authorList>
    </citation>
    <scope>NUCLEOTIDE SEQUENCE [LARGE SCALE GENOMIC DNA]</scope>
    <source>
        <strain evidence="3">cv. XS01</strain>
    </source>
</reference>
<keyword evidence="3" id="KW-1185">Reference proteome</keyword>
<proteinExistence type="predicted"/>
<dbReference type="Proteomes" id="UP000250235">
    <property type="component" value="Unassembled WGS sequence"/>
</dbReference>
<feature type="compositionally biased region" description="Polar residues" evidence="1">
    <location>
        <begin position="50"/>
        <end position="65"/>
    </location>
</feature>
<dbReference type="AlphaFoldDB" id="A0A2Z7D5P8"/>
<sequence>MTESSRRGGGKGKSVVPPTRNVSPLNIQDLDFLFDDDDENTLQDVEIQPTFKQSQVTQGSTSIPSAPTAPGSDQFHEEIGTSTVGGCWPPNPVHDWNINSFIEIDVLTDRAKALIPLFAQRRIRIPLPGHSGRFKNWSPGTVNTPANQYINIDRMFDQYLAGVYAPGSDQFYEEIGTSTVGCVGLLIRSKIGISIPSSVCTRKHDEDFTDGISSPERSEQVRRRAAPAWGGEERKGEYS</sequence>
<protein>
    <submittedName>
        <fullName evidence="2">Uncharacterized protein</fullName>
    </submittedName>
</protein>
<evidence type="ECO:0000313" key="2">
    <source>
        <dbReference type="EMBL" id="KZV54267.1"/>
    </source>
</evidence>
<dbReference type="EMBL" id="KQ989555">
    <property type="protein sequence ID" value="KZV54267.1"/>
    <property type="molecule type" value="Genomic_DNA"/>
</dbReference>
<evidence type="ECO:0000256" key="1">
    <source>
        <dbReference type="SAM" id="MobiDB-lite"/>
    </source>
</evidence>
<evidence type="ECO:0000313" key="3">
    <source>
        <dbReference type="Proteomes" id="UP000250235"/>
    </source>
</evidence>
<name>A0A2Z7D5P8_9LAMI</name>
<gene>
    <name evidence="2" type="ORF">F511_27019</name>
</gene>
<feature type="region of interest" description="Disordered" evidence="1">
    <location>
        <begin position="50"/>
        <end position="73"/>
    </location>
</feature>